<dbReference type="Proteomes" id="UP000321408">
    <property type="component" value="Chromosome"/>
</dbReference>
<sequence>MANEVLLQQISRLIIQNKKKIVNERDIINLCSNDEEYKEILPILVQNFKLIGFSLIRTTFQGKRYFVLTTPGKDDIISPSMYGTLGLIIALHNEVGREIELIKIKQIFKELWDEIEELITHNYLQISKNKGSETLTITPIGKAAFKNILKELNLPKILTFQGLDETIISTDEPLTETEKKITTKKKTTKKKTTKKKTTKKKTTKKKTTKKKTTKKKTTKKKTTKKKTTKKKTTKKKTTKKKTTKKK</sequence>
<dbReference type="AlphaFoldDB" id="A0A5B9D5Z2"/>
<gene>
    <name evidence="2" type="ORF">DSAG12_00352</name>
</gene>
<proteinExistence type="predicted"/>
<dbReference type="KEGG" id="psyt:DSAG12_00352"/>
<accession>A0A5B9D5Z2</accession>
<dbReference type="GeneID" id="64830885"/>
<reference evidence="2 3" key="2">
    <citation type="journal article" date="2024" name="Int. J. Syst. Evol. Microbiol.">
        <title>Promethearchaeum syntrophicum gen. nov., sp. nov., an anaerobic, obligately syntrophic archaeon, the first isolate of the lineage 'Asgard' archaea, and proposal of the new archaeal phylum Promethearchaeota phyl. nov. and kingdom Promethearchaeati regn. nov.</title>
        <authorList>
            <person name="Imachi H."/>
            <person name="Nobu M.K."/>
            <person name="Kato S."/>
            <person name="Takaki Y."/>
            <person name="Miyazaki M."/>
            <person name="Miyata M."/>
            <person name="Ogawara M."/>
            <person name="Saito Y."/>
            <person name="Sakai S."/>
            <person name="Tahara Y.O."/>
            <person name="Takano Y."/>
            <person name="Tasumi E."/>
            <person name="Uematsu K."/>
            <person name="Yoshimura T."/>
            <person name="Itoh T."/>
            <person name="Ohkuma M."/>
            <person name="Takai K."/>
        </authorList>
    </citation>
    <scope>NUCLEOTIDE SEQUENCE [LARGE SCALE GENOMIC DNA]</scope>
    <source>
        <strain evidence="2 3">MK-D1</strain>
    </source>
</reference>
<dbReference type="EMBL" id="CP042905">
    <property type="protein sequence ID" value="QEE14539.1"/>
    <property type="molecule type" value="Genomic_DNA"/>
</dbReference>
<organism evidence="2 3">
    <name type="scientific">Promethearchaeum syntrophicum</name>
    <dbReference type="NCBI Taxonomy" id="2594042"/>
    <lineage>
        <taxon>Archaea</taxon>
        <taxon>Promethearchaeati</taxon>
        <taxon>Promethearchaeota</taxon>
        <taxon>Promethearchaeia</taxon>
        <taxon>Promethearchaeales</taxon>
        <taxon>Promethearchaeaceae</taxon>
        <taxon>Promethearchaeum</taxon>
    </lineage>
</organism>
<name>A0A5B9D5Z2_9ARCH</name>
<feature type="region of interest" description="Disordered" evidence="1">
    <location>
        <begin position="181"/>
        <end position="246"/>
    </location>
</feature>
<keyword evidence="3" id="KW-1185">Reference proteome</keyword>
<reference evidence="2 3" key="1">
    <citation type="journal article" date="2020" name="Nature">
        <title>Isolation of an archaeon at the prokaryote-eukaryote interface.</title>
        <authorList>
            <person name="Imachi H."/>
            <person name="Nobu M.K."/>
            <person name="Nakahara N."/>
            <person name="Morono Y."/>
            <person name="Ogawara M."/>
            <person name="Takaki Y."/>
            <person name="Takano Y."/>
            <person name="Uematsu K."/>
            <person name="Ikuta T."/>
            <person name="Ito M."/>
            <person name="Matsui Y."/>
            <person name="Miyazaki M."/>
            <person name="Murata K."/>
            <person name="Saito Y."/>
            <person name="Sakai S."/>
            <person name="Song C."/>
            <person name="Tasumi E."/>
            <person name="Yamanaka Y."/>
            <person name="Yamaguchi T."/>
            <person name="Kamagata Y."/>
            <person name="Tamaki H."/>
            <person name="Takai K."/>
        </authorList>
    </citation>
    <scope>NUCLEOTIDE SEQUENCE [LARGE SCALE GENOMIC DNA]</scope>
    <source>
        <strain evidence="2 3">MK-D1</strain>
    </source>
</reference>
<evidence type="ECO:0000313" key="3">
    <source>
        <dbReference type="Proteomes" id="UP000321408"/>
    </source>
</evidence>
<dbReference type="RefSeq" id="WP_212590834.1">
    <property type="nucleotide sequence ID" value="NZ_CP042905.2"/>
</dbReference>
<evidence type="ECO:0000256" key="1">
    <source>
        <dbReference type="SAM" id="MobiDB-lite"/>
    </source>
</evidence>
<protein>
    <submittedName>
        <fullName evidence="2">Uncharacterized protein</fullName>
    </submittedName>
</protein>
<evidence type="ECO:0000313" key="2">
    <source>
        <dbReference type="EMBL" id="QEE14539.1"/>
    </source>
</evidence>
<feature type="compositionally biased region" description="Basic residues" evidence="1">
    <location>
        <begin position="182"/>
        <end position="246"/>
    </location>
</feature>